<keyword evidence="18" id="KW-1185">Reference proteome</keyword>
<dbReference type="EMBL" id="KI546154">
    <property type="protein sequence ID" value="EST42823.1"/>
    <property type="molecule type" value="Genomic_DNA"/>
</dbReference>
<evidence type="ECO:0000313" key="18">
    <source>
        <dbReference type="Proteomes" id="UP000018208"/>
    </source>
</evidence>
<evidence type="ECO:0000313" key="16">
    <source>
        <dbReference type="EMBL" id="EST42823.1"/>
    </source>
</evidence>
<evidence type="ECO:0000256" key="10">
    <source>
        <dbReference type="ARBA" id="ARBA00022840"/>
    </source>
</evidence>
<evidence type="ECO:0000256" key="9">
    <source>
        <dbReference type="ARBA" id="ARBA00022741"/>
    </source>
</evidence>
<protein>
    <recommendedName>
        <fullName evidence="5">methionine adenosyltransferase</fullName>
        <ecNumber evidence="5">2.5.1.6</ecNumber>
    </recommendedName>
</protein>
<evidence type="ECO:0000256" key="3">
    <source>
        <dbReference type="ARBA" id="ARBA00005224"/>
    </source>
</evidence>
<evidence type="ECO:0000256" key="7">
    <source>
        <dbReference type="ARBA" id="ARBA00022679"/>
    </source>
</evidence>
<keyword evidence="7" id="KW-0808">Transferase</keyword>
<dbReference type="SUPFAM" id="SSF55973">
    <property type="entry name" value="S-adenosylmethionine synthetase"/>
    <property type="match status" value="3"/>
</dbReference>
<feature type="domain" description="S-adenosylmethionine synthetase N-terminal" evidence="13">
    <location>
        <begin position="5"/>
        <end position="105"/>
    </location>
</feature>
<evidence type="ECO:0000256" key="2">
    <source>
        <dbReference type="ARBA" id="ARBA00001958"/>
    </source>
</evidence>
<feature type="domain" description="S-adenosylmethionine synthetase C-terminal" evidence="15">
    <location>
        <begin position="290"/>
        <end position="441"/>
    </location>
</feature>
<evidence type="ECO:0000256" key="8">
    <source>
        <dbReference type="ARBA" id="ARBA00022723"/>
    </source>
</evidence>
<dbReference type="Pfam" id="PF02773">
    <property type="entry name" value="S-AdoMet_synt_C"/>
    <property type="match status" value="1"/>
</dbReference>
<comment type="pathway">
    <text evidence="3">Amino-acid biosynthesis; S-adenosyl-L-methionine biosynthesis; S-adenosyl-L-methionine from L-methionine: step 1/1.</text>
</comment>
<dbReference type="GO" id="GO:0006556">
    <property type="term" value="P:S-adenosylmethionine biosynthetic process"/>
    <property type="evidence" value="ECO:0007669"/>
    <property type="project" value="UniProtKB-UniPathway"/>
</dbReference>
<reference evidence="16 17" key="1">
    <citation type="journal article" date="2014" name="PLoS Genet.">
        <title>The Genome of Spironucleus salmonicida Highlights a Fish Pathogen Adapted to Fluctuating Environments.</title>
        <authorList>
            <person name="Xu F."/>
            <person name="Jerlstrom-Hultqvist J."/>
            <person name="Einarsson E."/>
            <person name="Astvaldsson A."/>
            <person name="Svard S.G."/>
            <person name="Andersson J.O."/>
        </authorList>
    </citation>
    <scope>NUCLEOTIDE SEQUENCE</scope>
    <source>
        <strain evidence="17">ATCC 50377</strain>
    </source>
</reference>
<dbReference type="Pfam" id="PF00438">
    <property type="entry name" value="S-AdoMet_synt_N"/>
    <property type="match status" value="1"/>
</dbReference>
<dbReference type="InterPro" id="IPR022630">
    <property type="entry name" value="S-AdoMet_synt_C"/>
</dbReference>
<dbReference type="VEuPathDB" id="GiardiaDB:SS50377_28139"/>
<reference evidence="17" key="2">
    <citation type="submission" date="2020-12" db="EMBL/GenBank/DDBJ databases">
        <title>New Spironucleus salmonicida genome in near-complete chromosomes.</title>
        <authorList>
            <person name="Xu F."/>
            <person name="Kurt Z."/>
            <person name="Jimenez-Gonzalez A."/>
            <person name="Astvaldsson A."/>
            <person name="Andersson J.O."/>
            <person name="Svard S.G."/>
        </authorList>
    </citation>
    <scope>NUCLEOTIDE SEQUENCE</scope>
    <source>
        <strain evidence="17">ATCC 50377</strain>
    </source>
</reference>
<dbReference type="GO" id="GO:0006730">
    <property type="term" value="P:one-carbon metabolic process"/>
    <property type="evidence" value="ECO:0007669"/>
    <property type="project" value="UniProtKB-KW"/>
</dbReference>
<dbReference type="PROSITE" id="PS00377">
    <property type="entry name" value="ADOMET_SYNTHASE_2"/>
    <property type="match status" value="1"/>
</dbReference>
<keyword evidence="10" id="KW-0067">ATP-binding</keyword>
<accession>V6LEX8</accession>
<evidence type="ECO:0000259" key="15">
    <source>
        <dbReference type="Pfam" id="PF02773"/>
    </source>
</evidence>
<dbReference type="InterPro" id="IPR022636">
    <property type="entry name" value="S-AdoMet_synthetase_sfam"/>
</dbReference>
<evidence type="ECO:0000256" key="5">
    <source>
        <dbReference type="ARBA" id="ARBA00012828"/>
    </source>
</evidence>
<dbReference type="EMBL" id="AUWU02000008">
    <property type="protein sequence ID" value="KAH0570164.1"/>
    <property type="molecule type" value="Genomic_DNA"/>
</dbReference>
<feature type="domain" description="S-adenosylmethionine synthetase central" evidence="14">
    <location>
        <begin position="120"/>
        <end position="227"/>
    </location>
</feature>
<evidence type="ECO:0000256" key="4">
    <source>
        <dbReference type="ARBA" id="ARBA00009685"/>
    </source>
</evidence>
<dbReference type="InterPro" id="IPR002133">
    <property type="entry name" value="S-AdoMet_synthetase"/>
</dbReference>
<gene>
    <name evidence="16" type="ORF">SS50377_17592</name>
    <name evidence="17" type="ORF">SS50377_28139</name>
</gene>
<dbReference type="PANTHER" id="PTHR11964">
    <property type="entry name" value="S-ADENOSYLMETHIONINE SYNTHETASE"/>
    <property type="match status" value="1"/>
</dbReference>
<dbReference type="Proteomes" id="UP000018208">
    <property type="component" value="Unassembled WGS sequence"/>
</dbReference>
<evidence type="ECO:0000313" key="17">
    <source>
        <dbReference type="EMBL" id="KAH0570164.1"/>
    </source>
</evidence>
<dbReference type="Gene3D" id="3.30.300.10">
    <property type="match status" value="3"/>
</dbReference>
<dbReference type="InterPro" id="IPR022631">
    <property type="entry name" value="ADOMET_SYNTHASE_CS"/>
</dbReference>
<evidence type="ECO:0000256" key="12">
    <source>
        <dbReference type="ARBA" id="ARBA00022958"/>
    </source>
</evidence>
<dbReference type="CDD" id="cd18079">
    <property type="entry name" value="S-AdoMet_synt"/>
    <property type="match status" value="1"/>
</dbReference>
<comment type="cofactor">
    <cofactor evidence="2">
        <name>K(+)</name>
        <dbReference type="ChEBI" id="CHEBI:29103"/>
    </cofactor>
</comment>
<dbReference type="FunFam" id="3.30.300.10:FF:000003">
    <property type="entry name" value="S-adenosylmethionine synthase"/>
    <property type="match status" value="1"/>
</dbReference>
<dbReference type="Pfam" id="PF02772">
    <property type="entry name" value="S-AdoMet_synt_M"/>
    <property type="match status" value="1"/>
</dbReference>
<name>V6LEX8_9EUKA</name>
<dbReference type="AlphaFoldDB" id="V6LEX8"/>
<dbReference type="GO" id="GO:0046872">
    <property type="term" value="F:metal ion binding"/>
    <property type="evidence" value="ECO:0007669"/>
    <property type="project" value="UniProtKB-KW"/>
</dbReference>
<proteinExistence type="inferred from homology"/>
<keyword evidence="8" id="KW-0479">Metal-binding</keyword>
<organism evidence="16">
    <name type="scientific">Spironucleus salmonicida</name>
    <dbReference type="NCBI Taxonomy" id="348837"/>
    <lineage>
        <taxon>Eukaryota</taxon>
        <taxon>Metamonada</taxon>
        <taxon>Diplomonadida</taxon>
        <taxon>Hexamitidae</taxon>
        <taxon>Hexamitinae</taxon>
        <taxon>Spironucleus</taxon>
    </lineage>
</organism>
<evidence type="ECO:0000259" key="13">
    <source>
        <dbReference type="Pfam" id="PF00438"/>
    </source>
</evidence>
<evidence type="ECO:0000256" key="1">
    <source>
        <dbReference type="ARBA" id="ARBA00001946"/>
    </source>
</evidence>
<dbReference type="UniPathway" id="UPA00315">
    <property type="reaction ID" value="UER00080"/>
</dbReference>
<evidence type="ECO:0000259" key="14">
    <source>
        <dbReference type="Pfam" id="PF02772"/>
    </source>
</evidence>
<sequence length="446" mass="50329">MPRTFLYTSEAVSEGHPDKVCDQISDAVVDAFLKQDPNAKTAVETAIKNNNVFLLGEINSTAILTQKDYEEIVRSTLLRIGYDDSVNSISYKDFTLHVGLCAQSPDIAQAVHENKSIENTTAGDQGLMSAYATNETRSAMPSTFRLSCLLSKKMTELRKNNTLKWLRPDNKTQVTMQYFEDPEGRLYPQNIDTIILSTQHSDEVTNEQIREQIFDQVIIPVLQEFERDDLITFHNDSDYEDFDTEDFYKSLPQQQQDIIYRVKDKKVFQQLKLLKPTTKILINPSGRFIIGGPMSDSGLTGRKIVCDAFGGWSAVGGGAFSGKDYSKVDRSAAYLARQICKSIIKSGYAHRCSVQLSYAIGVADPISVYVDTYGFYDYRTPKGKAGIQSEAELAQLIRTTFRMRPGQIVVDFGLQRPIFEQLASYGHFGRDDLPIDEVRWEKIVVF</sequence>
<keyword evidence="9" id="KW-0547">Nucleotide-binding</keyword>
<dbReference type="EC" id="2.5.1.6" evidence="5"/>
<keyword evidence="11" id="KW-0460">Magnesium</keyword>
<comment type="cofactor">
    <cofactor evidence="1">
        <name>Mg(2+)</name>
        <dbReference type="ChEBI" id="CHEBI:18420"/>
    </cofactor>
</comment>
<dbReference type="InterPro" id="IPR022628">
    <property type="entry name" value="S-AdoMet_synt_N"/>
</dbReference>
<dbReference type="InterPro" id="IPR022629">
    <property type="entry name" value="S-AdoMet_synt_central"/>
</dbReference>
<evidence type="ECO:0000256" key="6">
    <source>
        <dbReference type="ARBA" id="ARBA00022563"/>
    </source>
</evidence>
<dbReference type="GO" id="GO:0004478">
    <property type="term" value="F:methionine adenosyltransferase activity"/>
    <property type="evidence" value="ECO:0007669"/>
    <property type="project" value="UniProtKB-EC"/>
</dbReference>
<evidence type="ECO:0000256" key="11">
    <source>
        <dbReference type="ARBA" id="ARBA00022842"/>
    </source>
</evidence>
<dbReference type="GO" id="GO:0005524">
    <property type="term" value="F:ATP binding"/>
    <property type="evidence" value="ECO:0007669"/>
    <property type="project" value="UniProtKB-KW"/>
</dbReference>
<keyword evidence="6" id="KW-0554">One-carbon metabolism</keyword>
<keyword evidence="12" id="KW-0630">Potassium</keyword>
<dbReference type="OrthoDB" id="5852090at2759"/>
<comment type="similarity">
    <text evidence="4">Belongs to the AdoMet synthase family.</text>
</comment>